<comment type="caution">
    <text evidence="1">The sequence shown here is derived from an EMBL/GenBank/DDBJ whole genome shotgun (WGS) entry which is preliminary data.</text>
</comment>
<keyword evidence="2" id="KW-1185">Reference proteome</keyword>
<evidence type="ECO:0000313" key="2">
    <source>
        <dbReference type="Proteomes" id="UP000028863"/>
    </source>
</evidence>
<organism evidence="1 2">
    <name type="scientific">Oceanobacillus picturae</name>
    <dbReference type="NCBI Taxonomy" id="171693"/>
    <lineage>
        <taxon>Bacteria</taxon>
        <taxon>Bacillati</taxon>
        <taxon>Bacillota</taxon>
        <taxon>Bacilli</taxon>
        <taxon>Bacillales</taxon>
        <taxon>Bacillaceae</taxon>
        <taxon>Oceanobacillus</taxon>
    </lineage>
</organism>
<dbReference type="Proteomes" id="UP000028863">
    <property type="component" value="Unassembled WGS sequence"/>
</dbReference>
<dbReference type="RefSeq" id="WP_231495244.1">
    <property type="nucleotide sequence ID" value="NZ_CABLBW010000002.1"/>
</dbReference>
<name>W9AF15_9BACI</name>
<protein>
    <submittedName>
        <fullName evidence="1">Uncharacterized protein</fullName>
    </submittedName>
</protein>
<proteinExistence type="predicted"/>
<gene>
    <name evidence="1" type="ORF">BN988_02873</name>
</gene>
<sequence>MQYRFITILHNMKLASIKNKGMRIFPGARISNGSQIQSETLYTESSLQTIGALSINEFEDSVYIYIDGKFDGGNEEYLDRKAGRHTFFLLRQVQNFIHNLWEIKDNNVYVRDGFLIAYSTQFENGSATYKASLSEIFSFASGEQRESLFSDKEIQQAAYNFQPHTIEDYDEDSFGGKIPSSDHFFKTHGTNRMVRAFYFTIGARRSAILPMKIVHYCNALECLFTIGTSEVSHKIAERVAIILGTSQASKKNIFSLIKKAYGFRSKLVHGQYLKVTEESLVYISEGLDNILRELMSEIMRFSPKMIKRWRISS</sequence>
<reference evidence="1" key="2">
    <citation type="submission" date="2014-03" db="EMBL/GenBank/DDBJ databases">
        <authorList>
            <person name="Urmite Genomes"/>
        </authorList>
    </citation>
    <scope>NUCLEOTIDE SEQUENCE</scope>
    <source>
        <strain evidence="1">S1</strain>
    </source>
</reference>
<dbReference type="eggNOG" id="ENOG5032YWQ">
    <property type="taxonomic scope" value="Bacteria"/>
</dbReference>
<accession>W9AF15</accession>
<reference evidence="1" key="1">
    <citation type="submission" date="2014-03" db="EMBL/GenBank/DDBJ databases">
        <title>Draft genome sequencing of Oceanobacillus picturae strain S1 isolated from human gut.</title>
        <authorList>
            <person name="Croce O."/>
            <person name="Lagier J.C."/>
            <person name="Raoult D."/>
        </authorList>
    </citation>
    <scope>NUCLEOTIDE SEQUENCE [LARGE SCALE GENOMIC DNA]</scope>
    <source>
        <strain evidence="1">S1</strain>
    </source>
</reference>
<evidence type="ECO:0000313" key="1">
    <source>
        <dbReference type="EMBL" id="CDO04319.1"/>
    </source>
</evidence>
<dbReference type="AlphaFoldDB" id="W9AF15"/>
<dbReference type="EMBL" id="CCAX010000002">
    <property type="protein sequence ID" value="CDO04319.1"/>
    <property type="molecule type" value="Genomic_DNA"/>
</dbReference>